<keyword evidence="1" id="KW-0812">Transmembrane</keyword>
<dbReference type="Pfam" id="PF09851">
    <property type="entry name" value="SHOCT"/>
    <property type="match status" value="1"/>
</dbReference>
<organism evidence="3">
    <name type="scientific">freshwater metagenome</name>
    <dbReference type="NCBI Taxonomy" id="449393"/>
    <lineage>
        <taxon>unclassified sequences</taxon>
        <taxon>metagenomes</taxon>
        <taxon>ecological metagenomes</taxon>
    </lineage>
</organism>
<gene>
    <name evidence="3" type="ORF">UFOPK1835_01489</name>
</gene>
<feature type="transmembrane region" description="Helical" evidence="1">
    <location>
        <begin position="144"/>
        <end position="162"/>
    </location>
</feature>
<feature type="transmembrane region" description="Helical" evidence="1">
    <location>
        <begin position="77"/>
        <end position="99"/>
    </location>
</feature>
<sequence>MSLLLTIVIVAMYGLAVYLAKNRRRLTLRNVGWSIVIVSFLLIAVRRITGRVVASIITDPRYSPAGKVIYSILSELLAQVAWALFTYGLVIVVGMLLIGPSRPAIALRRLTAPAFNADPGVFWGGAAILYVLAIMISPSPAFSVWWSVLLLGAIIGVGLEFLRRRSQSEFPEAAWSVDTGALTSKVGGAWTSVVDRVRTIGSGRSGSDSAGGDVVGQLERLKALHDSGALDDAEYASAKSGLLA</sequence>
<protein>
    <submittedName>
        <fullName evidence="3">Unannotated protein</fullName>
    </submittedName>
</protein>
<accession>A0A6J6I022</accession>
<feature type="transmembrane region" description="Helical" evidence="1">
    <location>
        <begin position="120"/>
        <end position="138"/>
    </location>
</feature>
<reference evidence="3" key="1">
    <citation type="submission" date="2020-05" db="EMBL/GenBank/DDBJ databases">
        <authorList>
            <person name="Chiriac C."/>
            <person name="Salcher M."/>
            <person name="Ghai R."/>
            <person name="Kavagutti S V."/>
        </authorList>
    </citation>
    <scope>NUCLEOTIDE SEQUENCE</scope>
</reference>
<evidence type="ECO:0000259" key="2">
    <source>
        <dbReference type="Pfam" id="PF09851"/>
    </source>
</evidence>
<keyword evidence="1" id="KW-0472">Membrane</keyword>
<proteinExistence type="predicted"/>
<evidence type="ECO:0000256" key="1">
    <source>
        <dbReference type="SAM" id="Phobius"/>
    </source>
</evidence>
<feature type="transmembrane region" description="Helical" evidence="1">
    <location>
        <begin position="6"/>
        <end position="21"/>
    </location>
</feature>
<dbReference type="InterPro" id="IPR018649">
    <property type="entry name" value="SHOCT"/>
</dbReference>
<dbReference type="AlphaFoldDB" id="A0A6J6I022"/>
<name>A0A6J6I022_9ZZZZ</name>
<dbReference type="EMBL" id="CAEZUP010000070">
    <property type="protein sequence ID" value="CAB4617219.1"/>
    <property type="molecule type" value="Genomic_DNA"/>
</dbReference>
<evidence type="ECO:0000313" key="3">
    <source>
        <dbReference type="EMBL" id="CAB4617219.1"/>
    </source>
</evidence>
<feature type="transmembrane region" description="Helical" evidence="1">
    <location>
        <begin position="33"/>
        <end position="57"/>
    </location>
</feature>
<feature type="domain" description="SHOCT" evidence="2">
    <location>
        <begin position="217"/>
        <end position="243"/>
    </location>
</feature>
<keyword evidence="1" id="KW-1133">Transmembrane helix</keyword>